<dbReference type="EMBL" id="QJPH01000585">
    <property type="protein sequence ID" value="PZN69146.1"/>
    <property type="molecule type" value="Genomic_DNA"/>
</dbReference>
<dbReference type="AlphaFoldDB" id="A0A2W4QD83"/>
<organism evidence="1 2">
    <name type="scientific">Candidatus Methylumidiphilus alinenensis</name>
    <dbReference type="NCBI Taxonomy" id="2202197"/>
    <lineage>
        <taxon>Bacteria</taxon>
        <taxon>Pseudomonadati</taxon>
        <taxon>Pseudomonadota</taxon>
        <taxon>Gammaproteobacteria</taxon>
        <taxon>Methylococcales</taxon>
        <taxon>Candidatus Methylumidiphilus</taxon>
    </lineage>
</organism>
<protein>
    <submittedName>
        <fullName evidence="1">Uncharacterized protein</fullName>
    </submittedName>
</protein>
<sequence length="69" mass="7812">MRGGALLQAALLVMKYIFQDELPERLPGILGLTGNTVDLRKTPSFRHGPPEPRLQMDGMDWWYPCNLDA</sequence>
<evidence type="ECO:0000313" key="1">
    <source>
        <dbReference type="EMBL" id="PZN69146.1"/>
    </source>
</evidence>
<proteinExistence type="predicted"/>
<evidence type="ECO:0000313" key="2">
    <source>
        <dbReference type="Proteomes" id="UP000249396"/>
    </source>
</evidence>
<comment type="caution">
    <text evidence="1">The sequence shown here is derived from an EMBL/GenBank/DDBJ whole genome shotgun (WGS) entry which is preliminary data.</text>
</comment>
<accession>A0A2W4QD83</accession>
<dbReference type="Proteomes" id="UP000249396">
    <property type="component" value="Unassembled WGS sequence"/>
</dbReference>
<name>A0A2W4QD83_9GAMM</name>
<gene>
    <name evidence="1" type="ORF">DM484_30260</name>
</gene>
<reference evidence="1 2" key="1">
    <citation type="journal article" date="2018" name="Aquat. Microb. Ecol.">
        <title>Gammaproteobacterial methanotrophs dominate.</title>
        <authorList>
            <person name="Rissanen A.J."/>
            <person name="Saarenheimo J."/>
            <person name="Tiirola M."/>
            <person name="Peura S."/>
            <person name="Aalto S.L."/>
            <person name="Karvinen A."/>
            <person name="Nykanen H."/>
        </authorList>
    </citation>
    <scope>NUCLEOTIDE SEQUENCE [LARGE SCALE GENOMIC DNA]</scope>
    <source>
        <strain evidence="1">AMbin10</strain>
    </source>
</reference>